<name>A0A1G1W2Q0_9BACT</name>
<keyword evidence="1" id="KW-0460">Magnesium</keyword>
<dbReference type="InterPro" id="IPR029060">
    <property type="entry name" value="PIN-like_dom_sf"/>
</dbReference>
<dbReference type="InterPro" id="IPR051619">
    <property type="entry name" value="TypeII_TA_RNase_PINc/VapC"/>
</dbReference>
<dbReference type="PANTHER" id="PTHR35901">
    <property type="entry name" value="RIBONUCLEASE VAPC3"/>
    <property type="match status" value="1"/>
</dbReference>
<dbReference type="Gene3D" id="3.40.50.1010">
    <property type="entry name" value="5'-nuclease"/>
    <property type="match status" value="1"/>
</dbReference>
<dbReference type="CDD" id="cd09873">
    <property type="entry name" value="PIN_Pae0151-like"/>
    <property type="match status" value="1"/>
</dbReference>
<sequence>MIKFVLDASVILKLVLVENEQDQDIALKIIKNFQEGKAEIVLPSFWMFEVGNILIRHHEEFENLYRFILEIEFPAHDFNNRELIEIGNLAKNYQVSFYDASYYVLAKLTNSVFVTADEAYFDKAEKAGSIVLLKDLNFAD</sequence>
<evidence type="ECO:0000313" key="4">
    <source>
        <dbReference type="Proteomes" id="UP000176299"/>
    </source>
</evidence>
<evidence type="ECO:0000256" key="1">
    <source>
        <dbReference type="ARBA" id="ARBA00022842"/>
    </source>
</evidence>
<dbReference type="InterPro" id="IPR002716">
    <property type="entry name" value="PIN_dom"/>
</dbReference>
<evidence type="ECO:0000259" key="2">
    <source>
        <dbReference type="Pfam" id="PF01850"/>
    </source>
</evidence>
<dbReference type="STRING" id="1802591.A2113_00905"/>
<dbReference type="EMBL" id="MHCN01000010">
    <property type="protein sequence ID" value="OGY21870.1"/>
    <property type="molecule type" value="Genomic_DNA"/>
</dbReference>
<dbReference type="Proteomes" id="UP000176299">
    <property type="component" value="Unassembled WGS sequence"/>
</dbReference>
<accession>A0A1G1W2Q0</accession>
<dbReference type="AlphaFoldDB" id="A0A1G1W2Q0"/>
<gene>
    <name evidence="3" type="ORF">A2113_00905</name>
</gene>
<dbReference type="SUPFAM" id="SSF88723">
    <property type="entry name" value="PIN domain-like"/>
    <property type="match status" value="1"/>
</dbReference>
<dbReference type="Pfam" id="PF01850">
    <property type="entry name" value="PIN"/>
    <property type="match status" value="1"/>
</dbReference>
<dbReference type="PANTHER" id="PTHR35901:SF1">
    <property type="entry name" value="EXONUCLEASE VAPC9"/>
    <property type="match status" value="1"/>
</dbReference>
<proteinExistence type="predicted"/>
<dbReference type="InterPro" id="IPR044153">
    <property type="entry name" value="PIN_Pae0151-like"/>
</dbReference>
<evidence type="ECO:0000313" key="3">
    <source>
        <dbReference type="EMBL" id="OGY21870.1"/>
    </source>
</evidence>
<protein>
    <recommendedName>
        <fullName evidence="2">PIN domain-containing protein</fullName>
    </recommendedName>
</protein>
<organism evidence="3 4">
    <name type="scientific">Candidatus Woykebacteria bacterium GWA1_44_8</name>
    <dbReference type="NCBI Taxonomy" id="1802591"/>
    <lineage>
        <taxon>Bacteria</taxon>
        <taxon>Candidatus Woykeibacteriota</taxon>
    </lineage>
</organism>
<feature type="domain" description="PIN" evidence="2">
    <location>
        <begin position="5"/>
        <end position="124"/>
    </location>
</feature>
<reference evidence="3 4" key="1">
    <citation type="journal article" date="2016" name="Nat. Commun.">
        <title>Thousands of microbial genomes shed light on interconnected biogeochemical processes in an aquifer system.</title>
        <authorList>
            <person name="Anantharaman K."/>
            <person name="Brown C.T."/>
            <person name="Hug L.A."/>
            <person name="Sharon I."/>
            <person name="Castelle C.J."/>
            <person name="Probst A.J."/>
            <person name="Thomas B.C."/>
            <person name="Singh A."/>
            <person name="Wilkins M.J."/>
            <person name="Karaoz U."/>
            <person name="Brodie E.L."/>
            <person name="Williams K.H."/>
            <person name="Hubbard S.S."/>
            <person name="Banfield J.F."/>
        </authorList>
    </citation>
    <scope>NUCLEOTIDE SEQUENCE [LARGE SCALE GENOMIC DNA]</scope>
</reference>
<comment type="caution">
    <text evidence="3">The sequence shown here is derived from an EMBL/GenBank/DDBJ whole genome shotgun (WGS) entry which is preliminary data.</text>
</comment>